<organism evidence="2 3">
    <name type="scientific">Colocasia esculenta</name>
    <name type="common">Wild taro</name>
    <name type="synonym">Arum esculentum</name>
    <dbReference type="NCBI Taxonomy" id="4460"/>
    <lineage>
        <taxon>Eukaryota</taxon>
        <taxon>Viridiplantae</taxon>
        <taxon>Streptophyta</taxon>
        <taxon>Embryophyta</taxon>
        <taxon>Tracheophyta</taxon>
        <taxon>Spermatophyta</taxon>
        <taxon>Magnoliopsida</taxon>
        <taxon>Liliopsida</taxon>
        <taxon>Araceae</taxon>
        <taxon>Aroideae</taxon>
        <taxon>Colocasieae</taxon>
        <taxon>Colocasia</taxon>
    </lineage>
</organism>
<keyword evidence="3" id="KW-1185">Reference proteome</keyword>
<protein>
    <submittedName>
        <fullName evidence="2">Uncharacterized protein</fullName>
    </submittedName>
</protein>
<dbReference type="Proteomes" id="UP000652761">
    <property type="component" value="Unassembled WGS sequence"/>
</dbReference>
<reference evidence="2" key="1">
    <citation type="submission" date="2017-07" db="EMBL/GenBank/DDBJ databases">
        <title>Taro Niue Genome Assembly and Annotation.</title>
        <authorList>
            <person name="Atibalentja N."/>
            <person name="Keating K."/>
            <person name="Fields C.J."/>
        </authorList>
    </citation>
    <scope>NUCLEOTIDE SEQUENCE</scope>
    <source>
        <strain evidence="2">Niue_2</strain>
        <tissue evidence="2">Leaf</tissue>
    </source>
</reference>
<comment type="caution">
    <text evidence="2">The sequence shown here is derived from an EMBL/GenBank/DDBJ whole genome shotgun (WGS) entry which is preliminary data.</text>
</comment>
<evidence type="ECO:0000256" key="1">
    <source>
        <dbReference type="SAM" id="MobiDB-lite"/>
    </source>
</evidence>
<gene>
    <name evidence="2" type="ORF">Taro_031172</name>
</gene>
<evidence type="ECO:0000313" key="3">
    <source>
        <dbReference type="Proteomes" id="UP000652761"/>
    </source>
</evidence>
<accession>A0A843VPB8</accession>
<name>A0A843VPB8_COLES</name>
<sequence length="144" mass="15617">MWTLRVAVAVGGIGVDANLRILQLAAPVSLKLPTGSEEWLDDRRTRGVAELRKETPYRGAILVGARGGLGVNRSADVLGEFPTEPVTREAHPYPPQVRARRTSHDRRLAQGRAVAVQGQYLQRCTSGYAPGSCTSFQFCGNLAM</sequence>
<feature type="region of interest" description="Disordered" evidence="1">
    <location>
        <begin position="85"/>
        <end position="106"/>
    </location>
</feature>
<dbReference type="AlphaFoldDB" id="A0A843VPB8"/>
<dbReference type="EMBL" id="NMUH01002190">
    <property type="protein sequence ID" value="MQL98458.1"/>
    <property type="molecule type" value="Genomic_DNA"/>
</dbReference>
<evidence type="ECO:0000313" key="2">
    <source>
        <dbReference type="EMBL" id="MQL98458.1"/>
    </source>
</evidence>
<proteinExistence type="predicted"/>